<dbReference type="InterPro" id="IPR020472">
    <property type="entry name" value="WD40_PAC1"/>
</dbReference>
<dbReference type="Proteomes" id="UP000268162">
    <property type="component" value="Unassembled WGS sequence"/>
</dbReference>
<evidence type="ECO:0000256" key="1">
    <source>
        <dbReference type="ARBA" id="ARBA00022574"/>
    </source>
</evidence>
<protein>
    <submittedName>
        <fullName evidence="4">WD40-repeat-containing domain protein</fullName>
    </submittedName>
</protein>
<dbReference type="SUPFAM" id="SSF50978">
    <property type="entry name" value="WD40 repeat-like"/>
    <property type="match status" value="1"/>
</dbReference>
<dbReference type="PROSITE" id="PS50082">
    <property type="entry name" value="WD_REPEATS_2"/>
    <property type="match status" value="2"/>
</dbReference>
<accession>A0A4P9ZUG3</accession>
<dbReference type="STRING" id="215637.A0A4P9ZUG3"/>
<feature type="repeat" description="WD" evidence="3">
    <location>
        <begin position="99"/>
        <end position="140"/>
    </location>
</feature>
<keyword evidence="5" id="KW-1185">Reference proteome</keyword>
<evidence type="ECO:0000256" key="3">
    <source>
        <dbReference type="PROSITE-ProRule" id="PRU00221"/>
    </source>
</evidence>
<proteinExistence type="predicted"/>
<dbReference type="PANTHER" id="PTHR10971">
    <property type="entry name" value="MRNA EXPORT FACTOR AND BUB3"/>
    <property type="match status" value="1"/>
</dbReference>
<name>A0A4P9ZUG3_9FUNG</name>
<dbReference type="EMBL" id="ML002654">
    <property type="protein sequence ID" value="RKP36432.1"/>
    <property type="molecule type" value="Genomic_DNA"/>
</dbReference>
<organism evidence="4 5">
    <name type="scientific">Dimargaris cristalligena</name>
    <dbReference type="NCBI Taxonomy" id="215637"/>
    <lineage>
        <taxon>Eukaryota</taxon>
        <taxon>Fungi</taxon>
        <taxon>Fungi incertae sedis</taxon>
        <taxon>Zoopagomycota</taxon>
        <taxon>Kickxellomycotina</taxon>
        <taxon>Dimargaritomycetes</taxon>
        <taxon>Dimargaritales</taxon>
        <taxon>Dimargaritaceae</taxon>
        <taxon>Dimargaris</taxon>
    </lineage>
</organism>
<evidence type="ECO:0000313" key="4">
    <source>
        <dbReference type="EMBL" id="RKP36432.1"/>
    </source>
</evidence>
<dbReference type="PRINTS" id="PR00320">
    <property type="entry name" value="GPROTEINBRPT"/>
</dbReference>
<keyword evidence="1 3" id="KW-0853">WD repeat</keyword>
<dbReference type="InterPro" id="IPR015943">
    <property type="entry name" value="WD40/YVTN_repeat-like_dom_sf"/>
</dbReference>
<dbReference type="PROSITE" id="PS50294">
    <property type="entry name" value="WD_REPEATS_REGION"/>
    <property type="match status" value="1"/>
</dbReference>
<sequence length="339" mass="37294">MSHGHAPPPTEFQLPNAPADGISSLTFSPTQPDRLLVTSWDKTIRLYDVSQPVLLGQYETAAAVLDACFAGTSPKRIYSGGLDPVVRGWDIETRTQVSLGTHEAPVKCVKFADAHGVVVTGSWDKTVGLWDPRASAATAVGRYMQPERVFSLDVVDHTIVVAMAGRHVFLYDIRNMKETLQRRESSLKYMTRAVRCMPDGRGYVTSSIEGRVAVEFFDPAPAAQAHKYAFKCHRQVVQGVDVVYPVNALAFHPTQGTFASGGSDGIVNIWDGFNKKRLRQYPKYPASISALAFNCTGNWLAIASSYTYDEGEKEHPADAIFIRPISESEVRPKLPHPKA</sequence>
<dbReference type="SMART" id="SM00320">
    <property type="entry name" value="WD40"/>
    <property type="match status" value="5"/>
</dbReference>
<dbReference type="InterPro" id="IPR001680">
    <property type="entry name" value="WD40_rpt"/>
</dbReference>
<reference evidence="5" key="1">
    <citation type="journal article" date="2018" name="Nat. Microbiol.">
        <title>Leveraging single-cell genomics to expand the fungal tree of life.</title>
        <authorList>
            <person name="Ahrendt S.R."/>
            <person name="Quandt C.A."/>
            <person name="Ciobanu D."/>
            <person name="Clum A."/>
            <person name="Salamov A."/>
            <person name="Andreopoulos B."/>
            <person name="Cheng J.F."/>
            <person name="Woyke T."/>
            <person name="Pelin A."/>
            <person name="Henrissat B."/>
            <person name="Reynolds N.K."/>
            <person name="Benny G.L."/>
            <person name="Smith M.E."/>
            <person name="James T.Y."/>
            <person name="Grigoriev I.V."/>
        </authorList>
    </citation>
    <scope>NUCLEOTIDE SEQUENCE [LARGE SCALE GENOMIC DNA]</scope>
    <source>
        <strain evidence="5">RSA 468</strain>
    </source>
</reference>
<dbReference type="Gene3D" id="2.130.10.10">
    <property type="entry name" value="YVTN repeat-like/Quinoprotein amine dehydrogenase"/>
    <property type="match status" value="1"/>
</dbReference>
<evidence type="ECO:0000256" key="2">
    <source>
        <dbReference type="ARBA" id="ARBA00022737"/>
    </source>
</evidence>
<gene>
    <name evidence="4" type="ORF">BJ085DRAFT_20510</name>
</gene>
<feature type="repeat" description="WD" evidence="3">
    <location>
        <begin position="246"/>
        <end position="271"/>
    </location>
</feature>
<dbReference type="InterPro" id="IPR036322">
    <property type="entry name" value="WD40_repeat_dom_sf"/>
</dbReference>
<dbReference type="Pfam" id="PF00400">
    <property type="entry name" value="WD40"/>
    <property type="match status" value="3"/>
</dbReference>
<dbReference type="AlphaFoldDB" id="A0A4P9ZUG3"/>
<keyword evidence="2" id="KW-0677">Repeat</keyword>
<evidence type="ECO:0000313" key="5">
    <source>
        <dbReference type="Proteomes" id="UP000268162"/>
    </source>
</evidence>